<evidence type="ECO:0000256" key="2">
    <source>
        <dbReference type="ARBA" id="ARBA00006809"/>
    </source>
</evidence>
<accession>A0AAN7ZT00</accession>
<evidence type="ECO:0008006" key="7">
    <source>
        <dbReference type="Google" id="ProtNLM"/>
    </source>
</evidence>
<comment type="caution">
    <text evidence="5">The sequence shown here is derived from an EMBL/GenBank/DDBJ whole genome shotgun (WGS) entry which is preliminary data.</text>
</comment>
<name>A0AAN7ZT00_9SACH</name>
<comment type="similarity">
    <text evidence="2">Belongs to the MYBBP1A family.</text>
</comment>
<organism evidence="5 6">
    <name type="scientific">Arxiozyma heterogenica</name>
    <dbReference type="NCBI Taxonomy" id="278026"/>
    <lineage>
        <taxon>Eukaryota</taxon>
        <taxon>Fungi</taxon>
        <taxon>Dikarya</taxon>
        <taxon>Ascomycota</taxon>
        <taxon>Saccharomycotina</taxon>
        <taxon>Saccharomycetes</taxon>
        <taxon>Saccharomycetales</taxon>
        <taxon>Saccharomycetaceae</taxon>
        <taxon>Arxiozyma</taxon>
    </lineage>
</organism>
<gene>
    <name evidence="5" type="ORF">RI543_001159</name>
</gene>
<proteinExistence type="inferred from homology"/>
<evidence type="ECO:0000256" key="4">
    <source>
        <dbReference type="SAM" id="MobiDB-lite"/>
    </source>
</evidence>
<evidence type="ECO:0000313" key="6">
    <source>
        <dbReference type="Proteomes" id="UP001306508"/>
    </source>
</evidence>
<dbReference type="InterPro" id="IPR016024">
    <property type="entry name" value="ARM-type_fold"/>
</dbReference>
<dbReference type="GO" id="GO:0000182">
    <property type="term" value="F:rDNA binding"/>
    <property type="evidence" value="ECO:0007669"/>
    <property type="project" value="TreeGrafter"/>
</dbReference>
<dbReference type="EMBL" id="JAWIZZ010000036">
    <property type="protein sequence ID" value="KAK5781319.1"/>
    <property type="molecule type" value="Genomic_DNA"/>
</dbReference>
<evidence type="ECO:0000256" key="3">
    <source>
        <dbReference type="ARBA" id="ARBA00023242"/>
    </source>
</evidence>
<dbReference type="SUPFAM" id="SSF48371">
    <property type="entry name" value="ARM repeat"/>
    <property type="match status" value="1"/>
</dbReference>
<keyword evidence="6" id="KW-1185">Reference proteome</keyword>
<keyword evidence="3" id="KW-0539">Nucleus</keyword>
<evidence type="ECO:0000313" key="5">
    <source>
        <dbReference type="EMBL" id="KAK5781319.1"/>
    </source>
</evidence>
<evidence type="ECO:0000256" key="1">
    <source>
        <dbReference type="ARBA" id="ARBA00004123"/>
    </source>
</evidence>
<dbReference type="GO" id="GO:0005730">
    <property type="term" value="C:nucleolus"/>
    <property type="evidence" value="ECO:0007669"/>
    <property type="project" value="InterPro"/>
</dbReference>
<dbReference type="PANTHER" id="PTHR13213:SF2">
    <property type="entry name" value="MYB-BINDING PROTEIN 1A"/>
    <property type="match status" value="1"/>
</dbReference>
<dbReference type="Pfam" id="PF04931">
    <property type="entry name" value="DNA_pol_phi"/>
    <property type="match status" value="1"/>
</dbReference>
<reference evidence="6" key="1">
    <citation type="submission" date="2023-07" db="EMBL/GenBank/DDBJ databases">
        <title>A draft genome of Kazachstania heterogenica Y-27499.</title>
        <authorList>
            <person name="Donic C."/>
            <person name="Kralova J.S."/>
            <person name="Fidel L."/>
            <person name="Ben-Dor S."/>
            <person name="Jung S."/>
        </authorList>
    </citation>
    <scope>NUCLEOTIDE SEQUENCE [LARGE SCALE GENOMIC DNA]</scope>
    <source>
        <strain evidence="6">Y27499</strain>
    </source>
</reference>
<dbReference type="GO" id="GO:0006355">
    <property type="term" value="P:regulation of DNA-templated transcription"/>
    <property type="evidence" value="ECO:0007669"/>
    <property type="project" value="InterPro"/>
</dbReference>
<dbReference type="AlphaFoldDB" id="A0AAN7ZT00"/>
<dbReference type="InterPro" id="IPR007015">
    <property type="entry name" value="DNA_pol_V/MYBBP1A"/>
</dbReference>
<dbReference type="Proteomes" id="UP001306508">
    <property type="component" value="Unassembled WGS sequence"/>
</dbReference>
<feature type="region of interest" description="Disordered" evidence="4">
    <location>
        <begin position="728"/>
        <end position="771"/>
    </location>
</feature>
<dbReference type="PANTHER" id="PTHR13213">
    <property type="entry name" value="MYB-BINDING PROTEIN 1A FAMILY MEMBER"/>
    <property type="match status" value="1"/>
</dbReference>
<comment type="subcellular location">
    <subcellularLocation>
        <location evidence="1">Nucleus</location>
    </subcellularLocation>
</comment>
<protein>
    <recommendedName>
        <fullName evidence="7">DNA polymerase V</fullName>
    </recommendedName>
</protein>
<sequence length="1041" mass="118901">MTTKVNRDWFYKLASDLPEERLQSAVGLINELSDLPLPECNEEWSYVLNRLIKGLASDRNSARLGFSLCLTEVINLAIKSGPKKAPDCLKSINMFLSLLSTTLMVDSSTKASSTNNNRKKKGKEERGSLFGKLFGLQTLLADPLFDLVFFDDKQQVNDFSITFVKELIDLALRKNWIKESCLFTVYQTVERLINKQKNTTFVENIISLLDENNLTSTNEGLSIYLLLGKYDISIKPNLSLENNGWKFNNPLAKGNLPILANVLRNIPNNNSETNDNKIQSANWSPRLHFVWDVLLSELLHNNTMITEAEPSLKKQKKNNGASKSNKMALIQFPEFWKVVVDEGFFNDKASGERKYLGFLIFMKAFPMVNYDLLPTCFSQNIMRSIINQSNDSKRQLHKISQKVLHCIITTCENNVETRLVPTLNALLFSKHGSINFDKLTKTKTVSKLVGIKKISNETLSQLINLFLSQVNTSNDLNHIRFILDMVLHIIRNHKSDLTSNTKQVVLPLLRGLVGFTYFVNDENSSKNSGKKKQTFSNTNDKNLELEQNLSELSQERLYSILSELTIVPTNDKHSWQYYALQNILTLEESASLKNQLDDSLLKVKKTALNILNIISKDTKDHSKNRGLEALLSICLLQLYSGDTESVSTIEELCAYYNSKKTESFLGITEILLSLLAQKRAILSKTCLLVWEQFVPEIGKDELQVILDVLQARENKQGFAQLFEGADEYEVIESDKEEEEEEEDTDNEDKMDETEGSDEDELSDLEESEDSFNEDALAIDRETTSALVKALNLPENIVGENGEVKFDELDDFSEANEAEEEESMDDEKMMELDDQLSEIFKRRKEALSKIPTGHKRKLEVRDSRETVIAFKQRMVDLLSIYVKYAEKLDDNIENKDQILQNLIMLIEPMIKCVQNTLDRSLAEKISKLLKTRLFKFKITSAIDCAKILTLLKTIHNDYILTTKPGQFNNLFYSLCSSSSIYMSKILVENVEENKQVDAFNDIIDLYTETTKQWLKKGKFTSSLFGDFFNWLSSKRQNSEQTS</sequence>